<keyword evidence="6 9" id="KW-0238">DNA-binding</keyword>
<dbReference type="PROSITE" id="PS51900">
    <property type="entry name" value="CB"/>
    <property type="match status" value="1"/>
</dbReference>
<evidence type="ECO:0000256" key="7">
    <source>
        <dbReference type="ARBA" id="ARBA00023172"/>
    </source>
</evidence>
<comment type="subunit">
    <text evidence="9">Forms a cyclic heterotetrameric complex composed of two molecules of XerC and two molecules of XerD.</text>
</comment>
<comment type="caution">
    <text evidence="13">The sequence shown here is derived from an EMBL/GenBank/DDBJ whole genome shotgun (WGS) entry which is preliminary data.</text>
</comment>
<feature type="active site" description="O-(3'-phospho-DNA)-tyrosine intermediate" evidence="9">
    <location>
        <position position="277"/>
    </location>
</feature>
<keyword evidence="14" id="KW-1185">Reference proteome</keyword>
<dbReference type="PROSITE" id="PS51898">
    <property type="entry name" value="TYR_RECOMBINASE"/>
    <property type="match status" value="1"/>
</dbReference>
<evidence type="ECO:0000256" key="5">
    <source>
        <dbReference type="ARBA" id="ARBA00022908"/>
    </source>
</evidence>
<keyword evidence="2 9" id="KW-0963">Cytoplasm</keyword>
<dbReference type="InterPro" id="IPR004107">
    <property type="entry name" value="Integrase_SAM-like_N"/>
</dbReference>
<feature type="domain" description="Core-binding (CB)" evidence="12">
    <location>
        <begin position="1"/>
        <end position="85"/>
    </location>
</feature>
<dbReference type="GO" id="GO:0007059">
    <property type="term" value="P:chromosome segregation"/>
    <property type="evidence" value="ECO:0007669"/>
    <property type="project" value="UniProtKB-UniRule"/>
</dbReference>
<evidence type="ECO:0000259" key="11">
    <source>
        <dbReference type="PROSITE" id="PS51898"/>
    </source>
</evidence>
<feature type="active site" evidence="9">
    <location>
        <position position="242"/>
    </location>
</feature>
<dbReference type="InterPro" id="IPR050090">
    <property type="entry name" value="Tyrosine_recombinase_XerCD"/>
</dbReference>
<dbReference type="InterPro" id="IPR044068">
    <property type="entry name" value="CB"/>
</dbReference>
<feature type="active site" evidence="9">
    <location>
        <position position="268"/>
    </location>
</feature>
<feature type="active site" evidence="9">
    <location>
        <position position="171"/>
    </location>
</feature>
<evidence type="ECO:0000256" key="6">
    <source>
        <dbReference type="ARBA" id="ARBA00023125"/>
    </source>
</evidence>
<comment type="function">
    <text evidence="9">Site-specific tyrosine recombinase, which acts by catalyzing the cutting and rejoining of the recombining DNA molecules. The XerC-XerD complex is essential to convert dimers of the bacterial chromosome into monomers to permit their segregation at cell division. It also contributes to the segregational stability of plasmids.</text>
</comment>
<dbReference type="InterPro" id="IPR010998">
    <property type="entry name" value="Integrase_recombinase_N"/>
</dbReference>
<feature type="domain" description="Tyr recombinase" evidence="11">
    <location>
        <begin position="106"/>
        <end position="290"/>
    </location>
</feature>
<dbReference type="HAMAP" id="MF_01808">
    <property type="entry name" value="Recomb_XerC_XerD"/>
    <property type="match status" value="1"/>
</dbReference>
<feature type="region of interest" description="Disordered" evidence="10">
    <location>
        <begin position="288"/>
        <end position="313"/>
    </location>
</feature>
<sequence>MNPIDDFLHHIRFEKRLSHHTLTAYSKDLQQFSQFLTDQFGLETPLTADFRQVRAWIVSLVEAEMDRTSVNRKIATLRSFFGYQLRRKTIQADPMLKIQALKTSKKLPHFVEEKPMETLLDEIEFPLDFASQRDKLVLELLYGTGIRLSELIGLKVADINRYERTITVLGKRNKHRVVPMPPSLAELVETYIRLKTETFGNEADSVYLIVSDKGIQAYPVLIQRIVQRNLTLVTTLEKKSPHVLRHTFATHLLNRGADLNAIKDLLGHSSLAATQVYTHTSLEQLRKTYEQAHPKSGRREEEGRKGEKEERNE</sequence>
<evidence type="ECO:0000256" key="10">
    <source>
        <dbReference type="SAM" id="MobiDB-lite"/>
    </source>
</evidence>
<feature type="active site" evidence="9">
    <location>
        <position position="147"/>
    </location>
</feature>
<dbReference type="Gene3D" id="1.10.150.130">
    <property type="match status" value="1"/>
</dbReference>
<keyword evidence="7 9" id="KW-0233">DNA recombination</keyword>
<dbReference type="InterPro" id="IPR023009">
    <property type="entry name" value="Tyrosine_recombinase_XerC/XerD"/>
</dbReference>
<keyword evidence="5 9" id="KW-0229">DNA integration</keyword>
<dbReference type="InterPro" id="IPR011010">
    <property type="entry name" value="DNA_brk_join_enz"/>
</dbReference>
<dbReference type="Pfam" id="PF00589">
    <property type="entry name" value="Phage_integrase"/>
    <property type="match status" value="1"/>
</dbReference>
<dbReference type="InterPro" id="IPR002104">
    <property type="entry name" value="Integrase_catalytic"/>
</dbReference>
<dbReference type="GO" id="GO:0006313">
    <property type="term" value="P:DNA transposition"/>
    <property type="evidence" value="ECO:0007669"/>
    <property type="project" value="UniProtKB-UniRule"/>
</dbReference>
<evidence type="ECO:0000256" key="2">
    <source>
        <dbReference type="ARBA" id="ARBA00022490"/>
    </source>
</evidence>
<dbReference type="Gene3D" id="1.10.443.10">
    <property type="entry name" value="Intergrase catalytic core"/>
    <property type="match status" value="1"/>
</dbReference>
<evidence type="ECO:0000313" key="14">
    <source>
        <dbReference type="Proteomes" id="UP000488299"/>
    </source>
</evidence>
<comment type="subcellular location">
    <subcellularLocation>
        <location evidence="1 9">Cytoplasm</location>
    </subcellularLocation>
</comment>
<gene>
    <name evidence="9" type="primary">xerC</name>
    <name evidence="13" type="ORF">F5984_09295</name>
</gene>
<evidence type="ECO:0000256" key="8">
    <source>
        <dbReference type="ARBA" id="ARBA00023306"/>
    </source>
</evidence>
<evidence type="ECO:0000259" key="12">
    <source>
        <dbReference type="PROSITE" id="PS51900"/>
    </source>
</evidence>
<protein>
    <recommendedName>
        <fullName evidence="9">Tyrosine recombinase XerC</fullName>
    </recommendedName>
</protein>
<reference evidence="13 14" key="1">
    <citation type="submission" date="2019-10" db="EMBL/GenBank/DDBJ databases">
        <title>Rudanella paleaurantiibacter sp. nov., isolated from sludge.</title>
        <authorList>
            <person name="Xu S.Q."/>
        </authorList>
    </citation>
    <scope>NUCLEOTIDE SEQUENCE [LARGE SCALE GENOMIC DNA]</scope>
    <source>
        <strain evidence="13 14">HX-22-17</strain>
    </source>
</reference>
<evidence type="ECO:0000256" key="3">
    <source>
        <dbReference type="ARBA" id="ARBA00022618"/>
    </source>
</evidence>
<dbReference type="PANTHER" id="PTHR30349:SF77">
    <property type="entry name" value="TYROSINE RECOMBINASE XERC"/>
    <property type="match status" value="1"/>
</dbReference>
<dbReference type="EMBL" id="WELI01000003">
    <property type="protein sequence ID" value="KAB7731012.1"/>
    <property type="molecule type" value="Genomic_DNA"/>
</dbReference>
<dbReference type="Pfam" id="PF02899">
    <property type="entry name" value="Phage_int_SAM_1"/>
    <property type="match status" value="1"/>
</dbReference>
<evidence type="ECO:0000256" key="1">
    <source>
        <dbReference type="ARBA" id="ARBA00004496"/>
    </source>
</evidence>
<feature type="active site" evidence="9">
    <location>
        <position position="245"/>
    </location>
</feature>
<name>A0A7J5TZU4_9BACT</name>
<dbReference type="Proteomes" id="UP000488299">
    <property type="component" value="Unassembled WGS sequence"/>
</dbReference>
<dbReference type="SUPFAM" id="SSF56349">
    <property type="entry name" value="DNA breaking-rejoining enzymes"/>
    <property type="match status" value="1"/>
</dbReference>
<dbReference type="PANTHER" id="PTHR30349">
    <property type="entry name" value="PHAGE INTEGRASE-RELATED"/>
    <property type="match status" value="1"/>
</dbReference>
<evidence type="ECO:0000256" key="4">
    <source>
        <dbReference type="ARBA" id="ARBA00022829"/>
    </source>
</evidence>
<dbReference type="InterPro" id="IPR013762">
    <property type="entry name" value="Integrase-like_cat_sf"/>
</dbReference>
<evidence type="ECO:0000256" key="9">
    <source>
        <dbReference type="HAMAP-Rule" id="MF_01808"/>
    </source>
</evidence>
<dbReference type="GO" id="GO:0009037">
    <property type="term" value="F:tyrosine-based site-specific recombinase activity"/>
    <property type="evidence" value="ECO:0007669"/>
    <property type="project" value="UniProtKB-UniRule"/>
</dbReference>
<dbReference type="GO" id="GO:0005737">
    <property type="term" value="C:cytoplasm"/>
    <property type="evidence" value="ECO:0007669"/>
    <property type="project" value="UniProtKB-SubCell"/>
</dbReference>
<organism evidence="13 14">
    <name type="scientific">Rudanella paleaurantiibacter</name>
    <dbReference type="NCBI Taxonomy" id="2614655"/>
    <lineage>
        <taxon>Bacteria</taxon>
        <taxon>Pseudomonadati</taxon>
        <taxon>Bacteroidota</taxon>
        <taxon>Cytophagia</taxon>
        <taxon>Cytophagales</taxon>
        <taxon>Cytophagaceae</taxon>
        <taxon>Rudanella</taxon>
    </lineage>
</organism>
<dbReference type="GO" id="GO:0051301">
    <property type="term" value="P:cell division"/>
    <property type="evidence" value="ECO:0007669"/>
    <property type="project" value="UniProtKB-KW"/>
</dbReference>
<comment type="similarity">
    <text evidence="9">Belongs to the 'phage' integrase family. XerC subfamily.</text>
</comment>
<keyword evidence="4 9" id="KW-0159">Chromosome partition</keyword>
<keyword evidence="8 9" id="KW-0131">Cell cycle</keyword>
<dbReference type="GO" id="GO:0003677">
    <property type="term" value="F:DNA binding"/>
    <property type="evidence" value="ECO:0007669"/>
    <property type="project" value="UniProtKB-UniRule"/>
</dbReference>
<dbReference type="RefSeq" id="WP_152124001.1">
    <property type="nucleotide sequence ID" value="NZ_WELI01000003.1"/>
</dbReference>
<dbReference type="AlphaFoldDB" id="A0A7J5TZU4"/>
<proteinExistence type="inferred from homology"/>
<accession>A0A7J5TZU4</accession>
<evidence type="ECO:0000313" key="13">
    <source>
        <dbReference type="EMBL" id="KAB7731012.1"/>
    </source>
</evidence>
<keyword evidence="3 9" id="KW-0132">Cell division</keyword>